<dbReference type="AlphaFoldDB" id="A0AAW1WGR9"/>
<gene>
    <name evidence="3" type="ORF">M0R45_031186</name>
</gene>
<organism evidence="3 4">
    <name type="scientific">Rubus argutus</name>
    <name type="common">Southern blackberry</name>
    <dbReference type="NCBI Taxonomy" id="59490"/>
    <lineage>
        <taxon>Eukaryota</taxon>
        <taxon>Viridiplantae</taxon>
        <taxon>Streptophyta</taxon>
        <taxon>Embryophyta</taxon>
        <taxon>Tracheophyta</taxon>
        <taxon>Spermatophyta</taxon>
        <taxon>Magnoliopsida</taxon>
        <taxon>eudicotyledons</taxon>
        <taxon>Gunneridae</taxon>
        <taxon>Pentapetalae</taxon>
        <taxon>rosids</taxon>
        <taxon>fabids</taxon>
        <taxon>Rosales</taxon>
        <taxon>Rosaceae</taxon>
        <taxon>Rosoideae</taxon>
        <taxon>Rosoideae incertae sedis</taxon>
        <taxon>Rubus</taxon>
    </lineage>
</organism>
<dbReference type="InterPro" id="IPR011990">
    <property type="entry name" value="TPR-like_helical_dom_sf"/>
</dbReference>
<accession>A0AAW1WGR9</accession>
<dbReference type="PROSITE" id="PS50005">
    <property type="entry name" value="TPR"/>
    <property type="match status" value="1"/>
</dbReference>
<evidence type="ECO:0000313" key="4">
    <source>
        <dbReference type="Proteomes" id="UP001457282"/>
    </source>
</evidence>
<keyword evidence="4" id="KW-1185">Reference proteome</keyword>
<name>A0AAW1WGR9_RUBAR</name>
<protein>
    <submittedName>
        <fullName evidence="3">Uncharacterized protein</fullName>
    </submittedName>
</protein>
<feature type="region of interest" description="Disordered" evidence="2">
    <location>
        <begin position="21"/>
        <end position="138"/>
    </location>
</feature>
<dbReference type="GO" id="GO:0005737">
    <property type="term" value="C:cytoplasm"/>
    <property type="evidence" value="ECO:0007669"/>
    <property type="project" value="TreeGrafter"/>
</dbReference>
<feature type="repeat" description="TPR" evidence="1">
    <location>
        <begin position="252"/>
        <end position="285"/>
    </location>
</feature>
<evidence type="ECO:0000256" key="1">
    <source>
        <dbReference type="PROSITE-ProRule" id="PRU00339"/>
    </source>
</evidence>
<proteinExistence type="predicted"/>
<comment type="caution">
    <text evidence="3">The sequence shown here is derived from an EMBL/GenBank/DDBJ whole genome shotgun (WGS) entry which is preliminary data.</text>
</comment>
<dbReference type="PANTHER" id="PTHR46050:SF29">
    <property type="entry name" value="TPR REPEAT-CONTAINING THIOREDOXIN TTL4"/>
    <property type="match status" value="1"/>
</dbReference>
<feature type="region of interest" description="Disordered" evidence="2">
    <location>
        <begin position="158"/>
        <end position="182"/>
    </location>
</feature>
<sequence>MHHAGKSTQEMGFDSLANRFRDSVSCGNDNDDHNKNKRDSKELDLGSPVSPLRTRSSVNGANNGGGATTSSSSSSSSGSVSSKTQLGRRSDGRPNNHSGELTVSSEMSPRASESVRSGTTPRNWKPVHRRSVSAGPPLIYSGKSFTSSNTSPGVGNACGNAATNSSPSSSSSTTTTVFPSGNICPSGKITKSGIVCRANTKTDVLGLGCGNYGHGSIVRGVSKSDASSNVGGSLQLAGEPVMGKRAMGNSDPEEVKKAGNELYRKGHFAEALTLYDRAVYLSPDNAAYRSTGQRH</sequence>
<dbReference type="Gene3D" id="1.25.40.10">
    <property type="entry name" value="Tetratricopeptide repeat domain"/>
    <property type="match status" value="1"/>
</dbReference>
<dbReference type="PANTHER" id="PTHR46050">
    <property type="entry name" value="TPR REPEAT-CONTAINING THIOREDOXIN"/>
    <property type="match status" value="1"/>
</dbReference>
<evidence type="ECO:0000256" key="2">
    <source>
        <dbReference type="SAM" id="MobiDB-lite"/>
    </source>
</evidence>
<dbReference type="InterPro" id="IPR019734">
    <property type="entry name" value="TPR_rpt"/>
</dbReference>
<dbReference type="SUPFAM" id="SSF48452">
    <property type="entry name" value="TPR-like"/>
    <property type="match status" value="1"/>
</dbReference>
<feature type="compositionally biased region" description="Basic and acidic residues" evidence="2">
    <location>
        <begin position="30"/>
        <end position="44"/>
    </location>
</feature>
<evidence type="ECO:0000313" key="3">
    <source>
        <dbReference type="EMBL" id="KAK9922739.1"/>
    </source>
</evidence>
<reference evidence="3 4" key="1">
    <citation type="journal article" date="2023" name="G3 (Bethesda)">
        <title>A chromosome-length genome assembly and annotation of blackberry (Rubus argutus, cv. 'Hillquist').</title>
        <authorList>
            <person name="Bruna T."/>
            <person name="Aryal R."/>
            <person name="Dudchenko O."/>
            <person name="Sargent D.J."/>
            <person name="Mead D."/>
            <person name="Buti M."/>
            <person name="Cavallini A."/>
            <person name="Hytonen T."/>
            <person name="Andres J."/>
            <person name="Pham M."/>
            <person name="Weisz D."/>
            <person name="Mascagni F."/>
            <person name="Usai G."/>
            <person name="Natali L."/>
            <person name="Bassil N."/>
            <person name="Fernandez G.E."/>
            <person name="Lomsadze A."/>
            <person name="Armour M."/>
            <person name="Olukolu B."/>
            <person name="Poorten T."/>
            <person name="Britton C."/>
            <person name="Davik J."/>
            <person name="Ashrafi H."/>
            <person name="Aiden E.L."/>
            <person name="Borodovsky M."/>
            <person name="Worthington M."/>
        </authorList>
    </citation>
    <scope>NUCLEOTIDE SEQUENCE [LARGE SCALE GENOMIC DNA]</scope>
    <source>
        <strain evidence="3">PI 553951</strain>
    </source>
</reference>
<dbReference type="Proteomes" id="UP001457282">
    <property type="component" value="Unassembled WGS sequence"/>
</dbReference>
<dbReference type="EMBL" id="JBEDUW010000006">
    <property type="protein sequence ID" value="KAK9922739.1"/>
    <property type="molecule type" value="Genomic_DNA"/>
</dbReference>
<keyword evidence="1" id="KW-0802">TPR repeat</keyword>
<dbReference type="InterPro" id="IPR044534">
    <property type="entry name" value="TTL1-4"/>
</dbReference>
<feature type="compositionally biased region" description="Polar residues" evidence="2">
    <location>
        <begin position="95"/>
        <end position="107"/>
    </location>
</feature>
<feature type="compositionally biased region" description="Low complexity" evidence="2">
    <location>
        <begin position="163"/>
        <end position="176"/>
    </location>
</feature>
<feature type="compositionally biased region" description="Low complexity" evidence="2">
    <location>
        <begin position="68"/>
        <end position="82"/>
    </location>
</feature>